<evidence type="ECO:0000313" key="2">
    <source>
        <dbReference type="Proteomes" id="UP000008842"/>
    </source>
</evidence>
<organism evidence="1 2">
    <name type="scientific">Porphyromonas gingivalis (strain ATCC 33277 / DSM 20709 / CIP 103683 / JCM 12257 / NCTC 11834 / 2561)</name>
    <dbReference type="NCBI Taxonomy" id="431947"/>
    <lineage>
        <taxon>Bacteria</taxon>
        <taxon>Pseudomonadati</taxon>
        <taxon>Bacteroidota</taxon>
        <taxon>Bacteroidia</taxon>
        <taxon>Bacteroidales</taxon>
        <taxon>Porphyromonadaceae</taxon>
        <taxon>Porphyromonas</taxon>
    </lineage>
</organism>
<reference evidence="1 2" key="1">
    <citation type="journal article" date="2008" name="DNA Res.">
        <title>Determination of the genome sequence of Porphyromonas gingivalis strain ATCC 33277 and genomic comparison with strain W83 revealed extensive genome rearrangements in P. gingivalis.</title>
        <authorList>
            <person name="Naito M."/>
            <person name="Hirakawa H."/>
            <person name="Yamashita A."/>
            <person name="Ohara N."/>
            <person name="Shoji M."/>
            <person name="Yukitake H."/>
            <person name="Nakayama K."/>
            <person name="Toh H."/>
            <person name="Yoshimura F."/>
            <person name="Kuhara S."/>
            <person name="Hattori M."/>
            <person name="Hayashi T."/>
            <person name="Nakayama K."/>
        </authorList>
    </citation>
    <scope>NUCLEOTIDE SEQUENCE [LARGE SCALE GENOMIC DNA]</scope>
    <source>
        <strain evidence="2">ATCC 33277 / DSM 20709 / CIP 103683 / JCM 12257 / NCTC 11834 / 2561</strain>
    </source>
</reference>
<sequence length="64" mass="7207">MRGYYGLIREDTMVSHERILWSIDGRCYLLSAGWQIRGVGGSVPAVKPIDETVARHFPGDFIVN</sequence>
<evidence type="ECO:0000313" key="1">
    <source>
        <dbReference type="EMBL" id="BAG32882.1"/>
    </source>
</evidence>
<gene>
    <name evidence="1" type="ordered locus">PGN_0363</name>
</gene>
<accession>B2RHN7</accession>
<name>B2RHN7_PORG3</name>
<dbReference type="EMBL" id="AP009380">
    <property type="protein sequence ID" value="BAG32882.1"/>
    <property type="molecule type" value="Genomic_DNA"/>
</dbReference>
<dbReference type="KEGG" id="pgn:PGN_0363"/>
<dbReference type="Proteomes" id="UP000008842">
    <property type="component" value="Chromosome"/>
</dbReference>
<protein>
    <submittedName>
        <fullName evidence="1">Uncharacterized protein</fullName>
    </submittedName>
</protein>
<proteinExistence type="predicted"/>
<dbReference type="AlphaFoldDB" id="B2RHN7"/>
<dbReference type="HOGENOM" id="CLU_214461_0_0_10"/>